<evidence type="ECO:0000313" key="1">
    <source>
        <dbReference type="EMBL" id="CAE7198305.1"/>
    </source>
</evidence>
<dbReference type="AlphaFoldDB" id="A0A812JB09"/>
<reference evidence="1" key="1">
    <citation type="submission" date="2021-02" db="EMBL/GenBank/DDBJ databases">
        <authorList>
            <person name="Dougan E. K."/>
            <person name="Rhodes N."/>
            <person name="Thang M."/>
            <person name="Chan C."/>
        </authorList>
    </citation>
    <scope>NUCLEOTIDE SEQUENCE</scope>
</reference>
<name>A0A812JB09_9DINO</name>
<comment type="caution">
    <text evidence="1">The sequence shown here is derived from an EMBL/GenBank/DDBJ whole genome shotgun (WGS) entry which is preliminary data.</text>
</comment>
<dbReference type="OrthoDB" id="431233at2759"/>
<sequence>MASETRQVDLTGLAQKWDESPEIRQRLRKGGSLLHPSSKDKVLIRTAALNGPVLQPVCEMMAKLQAVMDDGKIAPSPAVEALREEVQALMGMAKQDVTFQEIDKAAWSVRKYIAFLKLKIRKREVSTEAFQ</sequence>
<gene>
    <name evidence="1" type="ORF">SNEC2469_LOCUS1445</name>
</gene>
<accession>A0A812JB09</accession>
<dbReference type="Proteomes" id="UP000601435">
    <property type="component" value="Unassembled WGS sequence"/>
</dbReference>
<evidence type="ECO:0000313" key="2">
    <source>
        <dbReference type="Proteomes" id="UP000601435"/>
    </source>
</evidence>
<proteinExistence type="predicted"/>
<protein>
    <submittedName>
        <fullName evidence="1">Uncharacterized protein</fullName>
    </submittedName>
</protein>
<organism evidence="1 2">
    <name type="scientific">Symbiodinium necroappetens</name>
    <dbReference type="NCBI Taxonomy" id="1628268"/>
    <lineage>
        <taxon>Eukaryota</taxon>
        <taxon>Sar</taxon>
        <taxon>Alveolata</taxon>
        <taxon>Dinophyceae</taxon>
        <taxon>Suessiales</taxon>
        <taxon>Symbiodiniaceae</taxon>
        <taxon>Symbiodinium</taxon>
    </lineage>
</organism>
<keyword evidence="2" id="KW-1185">Reference proteome</keyword>
<dbReference type="EMBL" id="CAJNJA010005768">
    <property type="protein sequence ID" value="CAE7198305.1"/>
    <property type="molecule type" value="Genomic_DNA"/>
</dbReference>